<dbReference type="InterPro" id="IPR029063">
    <property type="entry name" value="SAM-dependent_MTases_sf"/>
</dbReference>
<evidence type="ECO:0000313" key="1">
    <source>
        <dbReference type="EMBL" id="GGX48961.1"/>
    </source>
</evidence>
<evidence type="ECO:0000313" key="2">
    <source>
        <dbReference type="Proteomes" id="UP000653343"/>
    </source>
</evidence>
<reference evidence="2" key="1">
    <citation type="journal article" date="2019" name="Int. J. Syst. Evol. Microbiol.">
        <title>The Global Catalogue of Microorganisms (GCM) 10K type strain sequencing project: providing services to taxonomists for standard genome sequencing and annotation.</title>
        <authorList>
            <consortium name="The Broad Institute Genomics Platform"/>
            <consortium name="The Broad Institute Genome Sequencing Center for Infectious Disease"/>
            <person name="Wu L."/>
            <person name="Ma J."/>
        </authorList>
    </citation>
    <scope>NUCLEOTIDE SEQUENCE [LARGE SCALE GENOMIC DNA]</scope>
    <source>
        <strain evidence="2">KCTC 23917</strain>
    </source>
</reference>
<accession>A0ABQ2Y1Y2</accession>
<dbReference type="Proteomes" id="UP000653343">
    <property type="component" value="Unassembled WGS sequence"/>
</dbReference>
<protein>
    <submittedName>
        <fullName evidence="1">Uncharacterized protein</fullName>
    </submittedName>
</protein>
<comment type="caution">
    <text evidence="1">The sequence shown here is derived from an EMBL/GenBank/DDBJ whole genome shotgun (WGS) entry which is preliminary data.</text>
</comment>
<dbReference type="Gene3D" id="3.40.50.150">
    <property type="entry name" value="Vaccinia Virus protein VP39"/>
    <property type="match status" value="1"/>
</dbReference>
<sequence length="65" mass="7812">MDFSEFDIVYTYLSPVVMDAVWTKALAEMRHGTLFISYEFNVDGRKADFEIECVRERTFLYVWKM</sequence>
<gene>
    <name evidence="1" type="ORF">GCM10010946_29460</name>
</gene>
<dbReference type="EMBL" id="BMYU01000008">
    <property type="protein sequence ID" value="GGX48961.1"/>
    <property type="molecule type" value="Genomic_DNA"/>
</dbReference>
<name>A0ABQ2Y1Y2_9BURK</name>
<organism evidence="1 2">
    <name type="scientific">Undibacterium squillarum</name>
    <dbReference type="NCBI Taxonomy" id="1131567"/>
    <lineage>
        <taxon>Bacteria</taxon>
        <taxon>Pseudomonadati</taxon>
        <taxon>Pseudomonadota</taxon>
        <taxon>Betaproteobacteria</taxon>
        <taxon>Burkholderiales</taxon>
        <taxon>Oxalobacteraceae</taxon>
        <taxon>Undibacterium</taxon>
    </lineage>
</organism>
<proteinExistence type="predicted"/>
<keyword evidence="2" id="KW-1185">Reference proteome</keyword>